<organism evidence="2 3">
    <name type="scientific">Steinernema hermaphroditum</name>
    <dbReference type="NCBI Taxonomy" id="289476"/>
    <lineage>
        <taxon>Eukaryota</taxon>
        <taxon>Metazoa</taxon>
        <taxon>Ecdysozoa</taxon>
        <taxon>Nematoda</taxon>
        <taxon>Chromadorea</taxon>
        <taxon>Rhabditida</taxon>
        <taxon>Tylenchina</taxon>
        <taxon>Panagrolaimomorpha</taxon>
        <taxon>Strongyloidoidea</taxon>
        <taxon>Steinernematidae</taxon>
        <taxon>Steinernema</taxon>
    </lineage>
</organism>
<feature type="transmembrane region" description="Helical" evidence="1">
    <location>
        <begin position="120"/>
        <end position="140"/>
    </location>
</feature>
<reference evidence="2" key="1">
    <citation type="submission" date="2023-06" db="EMBL/GenBank/DDBJ databases">
        <title>Genomic analysis of the entomopathogenic nematode Steinernema hermaphroditum.</title>
        <authorList>
            <person name="Schwarz E.M."/>
            <person name="Heppert J.K."/>
            <person name="Baniya A."/>
            <person name="Schwartz H.T."/>
            <person name="Tan C.-H."/>
            <person name="Antoshechkin I."/>
            <person name="Sternberg P.W."/>
            <person name="Goodrich-Blair H."/>
            <person name="Dillman A.R."/>
        </authorList>
    </citation>
    <scope>NUCLEOTIDE SEQUENCE</scope>
    <source>
        <strain evidence="2">PS9179</strain>
        <tissue evidence="2">Whole animal</tissue>
    </source>
</reference>
<keyword evidence="1" id="KW-0472">Membrane</keyword>
<sequence>MNLVQQCQGLTQIVIATTGLPVYLRILYVFASSQSLRKRKCYRIMIQIGIVQCLFAPGSFFHGILNVLGYDPFGLASLTVKLLPSVVRMEAFMSLVLALNRLKLICDISYSKHIHTTMMFVIWFIGLCLFALSFTYLYGYTVAPTSYAAYYEYWKPFTLYIQQIGFGFHVLSTCITLTVYIFILIYIFRRRFHSVQNAKVVKERKILIYAGTRFVFDIVLTLFYGYVQFHSSGALKIALTIGYPLNHLCLPPFLYLAMHRELRGKF</sequence>
<feature type="transmembrane region" description="Helical" evidence="1">
    <location>
        <begin position="42"/>
        <end position="62"/>
    </location>
</feature>
<dbReference type="SUPFAM" id="SSF81321">
    <property type="entry name" value="Family A G protein-coupled receptor-like"/>
    <property type="match status" value="1"/>
</dbReference>
<keyword evidence="3" id="KW-1185">Reference proteome</keyword>
<name>A0AA39IMJ3_9BILA</name>
<proteinExistence type="predicted"/>
<comment type="caution">
    <text evidence="2">The sequence shown here is derived from an EMBL/GenBank/DDBJ whole genome shotgun (WGS) entry which is preliminary data.</text>
</comment>
<feature type="transmembrane region" description="Helical" evidence="1">
    <location>
        <begin position="82"/>
        <end position="99"/>
    </location>
</feature>
<keyword evidence="1" id="KW-0812">Transmembrane</keyword>
<evidence type="ECO:0000256" key="1">
    <source>
        <dbReference type="SAM" id="Phobius"/>
    </source>
</evidence>
<feature type="transmembrane region" description="Helical" evidence="1">
    <location>
        <begin position="160"/>
        <end position="185"/>
    </location>
</feature>
<feature type="transmembrane region" description="Helical" evidence="1">
    <location>
        <begin position="206"/>
        <end position="227"/>
    </location>
</feature>
<evidence type="ECO:0000313" key="2">
    <source>
        <dbReference type="EMBL" id="KAK0427071.1"/>
    </source>
</evidence>
<dbReference type="EMBL" id="JAUCMV010000001">
    <property type="protein sequence ID" value="KAK0427071.1"/>
    <property type="molecule type" value="Genomic_DNA"/>
</dbReference>
<evidence type="ECO:0000313" key="3">
    <source>
        <dbReference type="Proteomes" id="UP001175271"/>
    </source>
</evidence>
<feature type="transmembrane region" description="Helical" evidence="1">
    <location>
        <begin position="233"/>
        <end position="257"/>
    </location>
</feature>
<feature type="transmembrane region" description="Helical" evidence="1">
    <location>
        <begin position="12"/>
        <end position="30"/>
    </location>
</feature>
<dbReference type="AlphaFoldDB" id="A0AA39IMJ3"/>
<keyword evidence="1" id="KW-1133">Transmembrane helix</keyword>
<accession>A0AA39IMJ3</accession>
<dbReference type="Proteomes" id="UP001175271">
    <property type="component" value="Unassembled WGS sequence"/>
</dbReference>
<gene>
    <name evidence="2" type="ORF">QR680_010048</name>
</gene>
<protein>
    <submittedName>
        <fullName evidence="2">Uncharacterized protein</fullName>
    </submittedName>
</protein>
<dbReference type="Gene3D" id="1.20.1070.10">
    <property type="entry name" value="Rhodopsin 7-helix transmembrane proteins"/>
    <property type="match status" value="1"/>
</dbReference>